<gene>
    <name evidence="3" type="ORF">IW261DRAFT_1344440</name>
</gene>
<evidence type="ECO:0000313" key="4">
    <source>
        <dbReference type="Proteomes" id="UP001175227"/>
    </source>
</evidence>
<keyword evidence="1" id="KW-0812">Transmembrane</keyword>
<proteinExistence type="predicted"/>
<feature type="transmembrane region" description="Helical" evidence="1">
    <location>
        <begin position="58"/>
        <end position="78"/>
    </location>
</feature>
<protein>
    <recommendedName>
        <fullName evidence="2">DUF6535 domain-containing protein</fullName>
    </recommendedName>
</protein>
<organism evidence="3 4">
    <name type="scientific">Armillaria novae-zelandiae</name>
    <dbReference type="NCBI Taxonomy" id="153914"/>
    <lineage>
        <taxon>Eukaryota</taxon>
        <taxon>Fungi</taxon>
        <taxon>Dikarya</taxon>
        <taxon>Basidiomycota</taxon>
        <taxon>Agaricomycotina</taxon>
        <taxon>Agaricomycetes</taxon>
        <taxon>Agaricomycetidae</taxon>
        <taxon>Agaricales</taxon>
        <taxon>Marasmiineae</taxon>
        <taxon>Physalacriaceae</taxon>
        <taxon>Armillaria</taxon>
    </lineage>
</organism>
<keyword evidence="4" id="KW-1185">Reference proteome</keyword>
<evidence type="ECO:0000313" key="3">
    <source>
        <dbReference type="EMBL" id="KAK0471446.1"/>
    </source>
</evidence>
<name>A0AA39T8C6_9AGAR</name>
<dbReference type="EMBL" id="JAUEPR010000050">
    <property type="protein sequence ID" value="KAK0471446.1"/>
    <property type="molecule type" value="Genomic_DNA"/>
</dbReference>
<evidence type="ECO:0000259" key="2">
    <source>
        <dbReference type="Pfam" id="PF20153"/>
    </source>
</evidence>
<feature type="domain" description="DUF6535" evidence="2">
    <location>
        <begin position="36"/>
        <end position="212"/>
    </location>
</feature>
<sequence>MLCETLTSYSQAILGDSRAYAPSPPFEEAGPTSSVWHAYLDESQQRDNNMVAEERGELNILLVSAGLFSAIITAFLILSTSQLDPDYQKMAALLLFDQINIQRALANGTSLGDIITSNTDPTAPFTPDSLDVTTYRWLLTSLILSLLTALLAIFVDGWYVHYLSPITGQPKVRARTRHVRHKGVMNLRIPQCIILLKLMLIASLQSFWFGFVSY</sequence>
<reference evidence="3" key="1">
    <citation type="submission" date="2023-06" db="EMBL/GenBank/DDBJ databases">
        <authorList>
            <consortium name="Lawrence Berkeley National Laboratory"/>
            <person name="Ahrendt S."/>
            <person name="Sahu N."/>
            <person name="Indic B."/>
            <person name="Wong-Bajracharya J."/>
            <person name="Merenyi Z."/>
            <person name="Ke H.-M."/>
            <person name="Monk M."/>
            <person name="Kocsube S."/>
            <person name="Drula E."/>
            <person name="Lipzen A."/>
            <person name="Balint B."/>
            <person name="Henrissat B."/>
            <person name="Andreopoulos B."/>
            <person name="Martin F.M."/>
            <person name="Harder C.B."/>
            <person name="Rigling D."/>
            <person name="Ford K.L."/>
            <person name="Foster G.D."/>
            <person name="Pangilinan J."/>
            <person name="Papanicolaou A."/>
            <person name="Barry K."/>
            <person name="LaButti K."/>
            <person name="Viragh M."/>
            <person name="Koriabine M."/>
            <person name="Yan M."/>
            <person name="Riley R."/>
            <person name="Champramary S."/>
            <person name="Plett K.L."/>
            <person name="Tsai I.J."/>
            <person name="Slot J."/>
            <person name="Sipos G."/>
            <person name="Plett J."/>
            <person name="Nagy L.G."/>
            <person name="Grigoriev I.V."/>
        </authorList>
    </citation>
    <scope>NUCLEOTIDE SEQUENCE</scope>
    <source>
        <strain evidence="3">ICMP 16352</strain>
    </source>
</reference>
<feature type="transmembrane region" description="Helical" evidence="1">
    <location>
        <begin position="137"/>
        <end position="164"/>
    </location>
</feature>
<feature type="non-terminal residue" evidence="3">
    <location>
        <position position="214"/>
    </location>
</feature>
<dbReference type="AlphaFoldDB" id="A0AA39T8C6"/>
<dbReference type="Proteomes" id="UP001175227">
    <property type="component" value="Unassembled WGS sequence"/>
</dbReference>
<comment type="caution">
    <text evidence="3">The sequence shown here is derived from an EMBL/GenBank/DDBJ whole genome shotgun (WGS) entry which is preliminary data.</text>
</comment>
<keyword evidence="1" id="KW-1133">Transmembrane helix</keyword>
<evidence type="ECO:0000256" key="1">
    <source>
        <dbReference type="SAM" id="Phobius"/>
    </source>
</evidence>
<dbReference type="InterPro" id="IPR045338">
    <property type="entry name" value="DUF6535"/>
</dbReference>
<feature type="transmembrane region" description="Helical" evidence="1">
    <location>
        <begin position="185"/>
        <end position="211"/>
    </location>
</feature>
<dbReference type="Pfam" id="PF20153">
    <property type="entry name" value="DUF6535"/>
    <property type="match status" value="1"/>
</dbReference>
<keyword evidence="1" id="KW-0472">Membrane</keyword>
<accession>A0AA39T8C6</accession>